<dbReference type="EMBL" id="JBHRZH010000001">
    <property type="protein sequence ID" value="MFC3759430.1"/>
    <property type="molecule type" value="Genomic_DNA"/>
</dbReference>
<dbReference type="Pfam" id="PF22564">
    <property type="entry name" value="HAAS"/>
    <property type="match status" value="1"/>
</dbReference>
<sequence>MSGTAVLGYLGGVRRALADVPPAEQNELMADVEDCLLDIANEAGPALTAQGLRDRLGSPDDYAAELVRAAGYGERVPEAQPQPATDLDKSTWRLALFLVGAAVLLAGTAGSVIGGFVYGNGVGFLLAVFAFFGLLIAGGQCLTAADRNARWAHLRSTATKVKRELRARSAPASPTTGTSS</sequence>
<name>A0ABV7Y5A3_9ACTN</name>
<organism evidence="2 3">
    <name type="scientific">Tenggerimyces flavus</name>
    <dbReference type="NCBI Taxonomy" id="1708749"/>
    <lineage>
        <taxon>Bacteria</taxon>
        <taxon>Bacillati</taxon>
        <taxon>Actinomycetota</taxon>
        <taxon>Actinomycetes</taxon>
        <taxon>Propionibacteriales</taxon>
        <taxon>Nocardioidaceae</taxon>
        <taxon>Tenggerimyces</taxon>
    </lineage>
</organism>
<evidence type="ECO:0008006" key="4">
    <source>
        <dbReference type="Google" id="ProtNLM"/>
    </source>
</evidence>
<gene>
    <name evidence="2" type="ORF">ACFOUW_01140</name>
</gene>
<protein>
    <recommendedName>
        <fullName evidence="4">DUF1707 domain-containing protein</fullName>
    </recommendedName>
</protein>
<evidence type="ECO:0000313" key="2">
    <source>
        <dbReference type="EMBL" id="MFC3759430.1"/>
    </source>
</evidence>
<evidence type="ECO:0000313" key="3">
    <source>
        <dbReference type="Proteomes" id="UP001595699"/>
    </source>
</evidence>
<keyword evidence="1" id="KW-0472">Membrane</keyword>
<feature type="transmembrane region" description="Helical" evidence="1">
    <location>
        <begin position="94"/>
        <end position="118"/>
    </location>
</feature>
<keyword evidence="1" id="KW-1133">Transmembrane helix</keyword>
<dbReference type="RefSeq" id="WP_205122177.1">
    <property type="nucleotide sequence ID" value="NZ_JAFBCM010000001.1"/>
</dbReference>
<feature type="transmembrane region" description="Helical" evidence="1">
    <location>
        <begin position="124"/>
        <end position="145"/>
    </location>
</feature>
<keyword evidence="1" id="KW-0812">Transmembrane</keyword>
<comment type="caution">
    <text evidence="2">The sequence shown here is derived from an EMBL/GenBank/DDBJ whole genome shotgun (WGS) entry which is preliminary data.</text>
</comment>
<proteinExistence type="predicted"/>
<accession>A0ABV7Y5A3</accession>
<reference evidence="3" key="1">
    <citation type="journal article" date="2019" name="Int. J. Syst. Evol. Microbiol.">
        <title>The Global Catalogue of Microorganisms (GCM) 10K type strain sequencing project: providing services to taxonomists for standard genome sequencing and annotation.</title>
        <authorList>
            <consortium name="The Broad Institute Genomics Platform"/>
            <consortium name="The Broad Institute Genome Sequencing Center for Infectious Disease"/>
            <person name="Wu L."/>
            <person name="Ma J."/>
        </authorList>
    </citation>
    <scope>NUCLEOTIDE SEQUENCE [LARGE SCALE GENOMIC DNA]</scope>
    <source>
        <strain evidence="3">CGMCC 4.7241</strain>
    </source>
</reference>
<evidence type="ECO:0000256" key="1">
    <source>
        <dbReference type="SAM" id="Phobius"/>
    </source>
</evidence>
<keyword evidence="3" id="KW-1185">Reference proteome</keyword>
<dbReference type="Proteomes" id="UP001595699">
    <property type="component" value="Unassembled WGS sequence"/>
</dbReference>